<dbReference type="EMBL" id="CP025085">
    <property type="protein sequence ID" value="AUH01008.1"/>
    <property type="molecule type" value="Genomic_DNA"/>
</dbReference>
<dbReference type="KEGG" id="serq:CWC46_15010"/>
<accession>A0A2I5TL89</accession>
<organism evidence="2 3">
    <name type="scientific">Serratia sp. (strain ATCC 39006)</name>
    <name type="common">Prodigiosinella confusarubida</name>
    <dbReference type="NCBI Taxonomy" id="104623"/>
    <lineage>
        <taxon>Bacteria</taxon>
        <taxon>Pseudomonadati</taxon>
        <taxon>Pseudomonadota</taxon>
        <taxon>Gammaproteobacteria</taxon>
        <taxon>Enterobacterales</taxon>
        <taxon>Pectobacteriaceae</taxon>
        <taxon>Prodigiosinella</taxon>
    </lineage>
</organism>
<reference evidence="2 3" key="1">
    <citation type="journal article" date="2013" name="Genome Announc.">
        <title>Draft genome sequence of Serratia sp. strain ATCC 39006, a model bacterium for analysis of the biosynthesis and regulation of prodigiosin, a carbapenem, and gas vesicles.</title>
        <authorList>
            <person name="Fineran P.C."/>
            <person name="Iglesias Cans M.C."/>
            <person name="Ramsay J.P."/>
            <person name="Wilf N.M."/>
            <person name="Cossyleon D."/>
            <person name="McNeil M.B."/>
            <person name="Williamson N.R."/>
            <person name="Monson R.E."/>
            <person name="Becher S.A."/>
            <person name="Stanton J.A."/>
            <person name="Brugger K."/>
            <person name="Brown S.D."/>
            <person name="Salmond G.P."/>
        </authorList>
    </citation>
    <scope>NUCLEOTIDE SEQUENCE [LARGE SCALE GENOMIC DNA]</scope>
    <source>
        <strain evidence="2">ATCC 39006</strain>
        <strain evidence="3">ATCC 39006 / SC 11482</strain>
    </source>
</reference>
<dbReference type="RefSeq" id="WP_021015741.1">
    <property type="nucleotide sequence ID" value="NZ_CP025084.1"/>
</dbReference>
<dbReference type="SUPFAM" id="SSF55021">
    <property type="entry name" value="ACT-like"/>
    <property type="match status" value="2"/>
</dbReference>
<dbReference type="Proteomes" id="UP000233778">
    <property type="component" value="Chromosome"/>
</dbReference>
<evidence type="ECO:0000313" key="3">
    <source>
        <dbReference type="Proteomes" id="UP000017700"/>
    </source>
</evidence>
<evidence type="ECO:0000313" key="4">
    <source>
        <dbReference type="Proteomes" id="UP000233778"/>
    </source>
</evidence>
<reference evidence="2" key="4">
    <citation type="submission" date="2017-11" db="EMBL/GenBank/DDBJ databases">
        <title>Complete genome sequence of Serratia sp. ATCC 39006.</title>
        <authorList>
            <person name="Hampton H.G."/>
            <person name="Jackson S.A."/>
            <person name="Jauregui R."/>
            <person name="Poulter G.T.M."/>
            <person name="Salmond G.P.C."/>
            <person name="Fineran P.C."/>
        </authorList>
    </citation>
    <scope>NUCLEOTIDE SEQUENCE</scope>
    <source>
        <strain evidence="2">ATCC 39006</strain>
    </source>
</reference>
<keyword evidence="3" id="KW-1185">Reference proteome</keyword>
<gene>
    <name evidence="1" type="ORF">CWC46_15010</name>
    <name evidence="2" type="ORF">Ser39006_015015</name>
</gene>
<name>A0A2I5TL89_SERS3</name>
<evidence type="ECO:0000313" key="1">
    <source>
        <dbReference type="EMBL" id="AUH01008.1"/>
    </source>
</evidence>
<evidence type="ECO:0000313" key="2">
    <source>
        <dbReference type="EMBL" id="AUH05329.1"/>
    </source>
</evidence>
<dbReference type="STRING" id="104623.Ser39006_02477"/>
<dbReference type="OrthoDB" id="1438443at2"/>
<dbReference type="AlphaFoldDB" id="A0A2I5TL89"/>
<dbReference type="CDD" id="cd02116">
    <property type="entry name" value="ACT"/>
    <property type="match status" value="1"/>
</dbReference>
<dbReference type="EMBL" id="CP025084">
    <property type="protein sequence ID" value="AUH05329.1"/>
    <property type="molecule type" value="Genomic_DNA"/>
</dbReference>
<dbReference type="KEGG" id="sera:Ser39006_015015"/>
<proteinExistence type="predicted"/>
<reference evidence="1 4" key="3">
    <citation type="submission" date="2017-11" db="EMBL/GenBank/DDBJ databases">
        <title>Complete genome sequence of Serratia sp. ATCC 39006 LacA.</title>
        <authorList>
            <person name="Hampton H.G."/>
            <person name="Jackson S.A."/>
            <person name="Jauregui R."/>
            <person name="Poulter G.T.M."/>
            <person name="Salmond G.P.C."/>
            <person name="Fineran P.C."/>
        </authorList>
    </citation>
    <scope>NUCLEOTIDE SEQUENCE [LARGE SCALE GENOMIC DNA]</scope>
    <source>
        <strain evidence="1 4">ATCC 39006</strain>
    </source>
</reference>
<dbReference type="InterPro" id="IPR045865">
    <property type="entry name" value="ACT-like_dom_sf"/>
</dbReference>
<reference evidence="2" key="2">
    <citation type="submission" date="2013-09" db="EMBL/GenBank/DDBJ databases">
        <authorList>
            <person name="Wang G."/>
            <person name="Yang Y."/>
            <person name="Su Y."/>
        </authorList>
    </citation>
    <scope>NUCLEOTIDE SEQUENCE</scope>
    <source>
        <strain evidence="2">ATCC 39006</strain>
    </source>
</reference>
<protein>
    <submittedName>
        <fullName evidence="2">Amino acid-binding protein</fullName>
    </submittedName>
</protein>
<dbReference type="Proteomes" id="UP000017700">
    <property type="component" value="Chromosome"/>
</dbReference>
<sequence>MYDVHVVLKNVPGALASLGTVLGRHGVGLEGGGVFAIGNESHAHFLVNDGKKACSVLETEGFQVQNVQKPLIRKLRQARPGELGEIATVLAENGINILTQYSDHENQLILVTDNNTVADKVTEKWAVLPQ</sequence>
<dbReference type="Gene3D" id="3.30.2130.10">
    <property type="entry name" value="VC0802-like"/>
    <property type="match status" value="1"/>
</dbReference>